<protein>
    <recommendedName>
        <fullName evidence="5 10">Phosphoenolpyruvate carboxylase</fullName>
        <shortName evidence="10">PEPC</shortName>
        <shortName evidence="10">PEPCase</shortName>
        <ecNumber evidence="4 10">4.1.1.31</ecNumber>
    </recommendedName>
</protein>
<evidence type="ECO:0000256" key="12">
    <source>
        <dbReference type="PROSITE-ProRule" id="PRU10112"/>
    </source>
</evidence>
<evidence type="ECO:0000256" key="11">
    <source>
        <dbReference type="PROSITE-ProRule" id="PRU10111"/>
    </source>
</evidence>
<dbReference type="PANTHER" id="PTHR30523">
    <property type="entry name" value="PHOSPHOENOLPYRUVATE CARBOXYLASE"/>
    <property type="match status" value="1"/>
</dbReference>
<comment type="function">
    <text evidence="2 10">Forms oxaloacetate, a four-carbon dicarboxylic acid source for the tricarboxylic acid cycle.</text>
</comment>
<evidence type="ECO:0000256" key="10">
    <source>
        <dbReference type="HAMAP-Rule" id="MF_00595"/>
    </source>
</evidence>
<evidence type="ECO:0000256" key="8">
    <source>
        <dbReference type="ARBA" id="ARBA00023300"/>
    </source>
</evidence>
<comment type="subunit">
    <text evidence="10">Homotetramer.</text>
</comment>
<dbReference type="KEGG" id="lcre:Pla8534_02650"/>
<comment type="similarity">
    <text evidence="3 10">Belongs to the PEPCase type 1 family.</text>
</comment>
<dbReference type="EMBL" id="CP036433">
    <property type="protein sequence ID" value="QDU92517.1"/>
    <property type="molecule type" value="Genomic_DNA"/>
</dbReference>
<dbReference type="NCBIfam" id="NF000584">
    <property type="entry name" value="PRK00009.1"/>
    <property type="match status" value="1"/>
</dbReference>
<keyword evidence="13" id="KW-0670">Pyruvate</keyword>
<evidence type="ECO:0000313" key="14">
    <source>
        <dbReference type="Proteomes" id="UP000317648"/>
    </source>
</evidence>
<dbReference type="SUPFAM" id="SSF51621">
    <property type="entry name" value="Phosphoenolpyruvate/pyruvate domain"/>
    <property type="match status" value="1"/>
</dbReference>
<dbReference type="Pfam" id="PF00311">
    <property type="entry name" value="PEPcase"/>
    <property type="match status" value="1"/>
</dbReference>
<dbReference type="GO" id="GO:0006099">
    <property type="term" value="P:tricarboxylic acid cycle"/>
    <property type="evidence" value="ECO:0007669"/>
    <property type="project" value="InterPro"/>
</dbReference>
<dbReference type="GO" id="GO:0005829">
    <property type="term" value="C:cytosol"/>
    <property type="evidence" value="ECO:0007669"/>
    <property type="project" value="TreeGrafter"/>
</dbReference>
<dbReference type="PRINTS" id="PR00150">
    <property type="entry name" value="PEPCARBXLASE"/>
</dbReference>
<evidence type="ECO:0000256" key="9">
    <source>
        <dbReference type="ARBA" id="ARBA00048995"/>
    </source>
</evidence>
<dbReference type="Proteomes" id="UP000317648">
    <property type="component" value="Chromosome"/>
</dbReference>
<gene>
    <name evidence="10 13" type="primary">ppc</name>
    <name evidence="13" type="ORF">Pla8534_02650</name>
</gene>
<dbReference type="GO" id="GO:0006107">
    <property type="term" value="P:oxaloacetate metabolic process"/>
    <property type="evidence" value="ECO:0007669"/>
    <property type="project" value="UniProtKB-UniRule"/>
</dbReference>
<proteinExistence type="inferred from homology"/>
<organism evidence="13 14">
    <name type="scientific">Lignipirellula cremea</name>
    <dbReference type="NCBI Taxonomy" id="2528010"/>
    <lineage>
        <taxon>Bacteria</taxon>
        <taxon>Pseudomonadati</taxon>
        <taxon>Planctomycetota</taxon>
        <taxon>Planctomycetia</taxon>
        <taxon>Pirellulales</taxon>
        <taxon>Pirellulaceae</taxon>
        <taxon>Lignipirellula</taxon>
    </lineage>
</organism>
<dbReference type="InterPro" id="IPR018129">
    <property type="entry name" value="PEP_COase_Lys_AS"/>
</dbReference>
<dbReference type="EC" id="4.1.1.31" evidence="4 10"/>
<dbReference type="InterPro" id="IPR033129">
    <property type="entry name" value="PEPCASE_His_AS"/>
</dbReference>
<dbReference type="PROSITE" id="PS00781">
    <property type="entry name" value="PEPCASE_1"/>
    <property type="match status" value="1"/>
</dbReference>
<keyword evidence="7 10" id="KW-0456">Lyase</keyword>
<comment type="catalytic activity">
    <reaction evidence="9 10">
        <text>oxaloacetate + phosphate = phosphoenolpyruvate + hydrogencarbonate</text>
        <dbReference type="Rhea" id="RHEA:28370"/>
        <dbReference type="ChEBI" id="CHEBI:16452"/>
        <dbReference type="ChEBI" id="CHEBI:17544"/>
        <dbReference type="ChEBI" id="CHEBI:43474"/>
        <dbReference type="ChEBI" id="CHEBI:58702"/>
        <dbReference type="EC" id="4.1.1.31"/>
    </reaction>
</comment>
<dbReference type="Gene3D" id="1.20.1440.90">
    <property type="entry name" value="Phosphoenolpyruvate/pyruvate domain"/>
    <property type="match status" value="1"/>
</dbReference>
<keyword evidence="8 10" id="KW-0120">Carbon dioxide fixation</keyword>
<accession>A0A518DL03</accession>
<feature type="active site" evidence="10 12">
    <location>
        <position position="577"/>
    </location>
</feature>
<keyword evidence="6 10" id="KW-0460">Magnesium</keyword>
<dbReference type="GO" id="GO:0008964">
    <property type="term" value="F:phosphoenolpyruvate carboxylase activity"/>
    <property type="evidence" value="ECO:0007669"/>
    <property type="project" value="UniProtKB-UniRule"/>
</dbReference>
<evidence type="ECO:0000256" key="3">
    <source>
        <dbReference type="ARBA" id="ARBA00008346"/>
    </source>
</evidence>
<reference evidence="13 14" key="1">
    <citation type="submission" date="2019-02" db="EMBL/GenBank/DDBJ databases">
        <title>Deep-cultivation of Planctomycetes and their phenomic and genomic characterization uncovers novel biology.</title>
        <authorList>
            <person name="Wiegand S."/>
            <person name="Jogler M."/>
            <person name="Boedeker C."/>
            <person name="Pinto D."/>
            <person name="Vollmers J."/>
            <person name="Rivas-Marin E."/>
            <person name="Kohn T."/>
            <person name="Peeters S.H."/>
            <person name="Heuer A."/>
            <person name="Rast P."/>
            <person name="Oberbeckmann S."/>
            <person name="Bunk B."/>
            <person name="Jeske O."/>
            <person name="Meyerdierks A."/>
            <person name="Storesund J.E."/>
            <person name="Kallscheuer N."/>
            <person name="Luecker S."/>
            <person name="Lage O.M."/>
            <person name="Pohl T."/>
            <person name="Merkel B.J."/>
            <person name="Hornburger P."/>
            <person name="Mueller R.-W."/>
            <person name="Bruemmer F."/>
            <person name="Labrenz M."/>
            <person name="Spormann A.M."/>
            <person name="Op den Camp H."/>
            <person name="Overmann J."/>
            <person name="Amann R."/>
            <person name="Jetten M.S.M."/>
            <person name="Mascher T."/>
            <person name="Medema M.H."/>
            <person name="Devos D.P."/>
            <person name="Kaster A.-K."/>
            <person name="Ovreas L."/>
            <person name="Rohde M."/>
            <person name="Galperin M.Y."/>
            <person name="Jogler C."/>
        </authorList>
    </citation>
    <scope>NUCLEOTIDE SEQUENCE [LARGE SCALE GENOMIC DNA]</scope>
    <source>
        <strain evidence="13 14">Pla85_3_4</strain>
    </source>
</reference>
<dbReference type="InterPro" id="IPR022805">
    <property type="entry name" value="PEP_COase_bac/pln-type"/>
</dbReference>
<feature type="active site" evidence="10 11">
    <location>
        <position position="146"/>
    </location>
</feature>
<evidence type="ECO:0000313" key="13">
    <source>
        <dbReference type="EMBL" id="QDU92517.1"/>
    </source>
</evidence>
<dbReference type="GO" id="GO:0015977">
    <property type="term" value="P:carbon fixation"/>
    <property type="evidence" value="ECO:0007669"/>
    <property type="project" value="UniProtKB-UniRule"/>
</dbReference>
<dbReference type="AlphaFoldDB" id="A0A518DL03"/>
<name>A0A518DL03_9BACT</name>
<dbReference type="GO" id="GO:0000287">
    <property type="term" value="F:magnesium ion binding"/>
    <property type="evidence" value="ECO:0007669"/>
    <property type="project" value="UniProtKB-UniRule"/>
</dbReference>
<evidence type="ECO:0000256" key="7">
    <source>
        <dbReference type="ARBA" id="ARBA00023239"/>
    </source>
</evidence>
<evidence type="ECO:0000256" key="6">
    <source>
        <dbReference type="ARBA" id="ARBA00022842"/>
    </source>
</evidence>
<dbReference type="HAMAP" id="MF_00595">
    <property type="entry name" value="PEPcase_type1"/>
    <property type="match status" value="1"/>
</dbReference>
<evidence type="ECO:0000256" key="2">
    <source>
        <dbReference type="ARBA" id="ARBA00003670"/>
    </source>
</evidence>
<dbReference type="RefSeq" id="WP_197442903.1">
    <property type="nucleotide sequence ID" value="NZ_CP036433.1"/>
</dbReference>
<dbReference type="InterPro" id="IPR021135">
    <property type="entry name" value="PEP_COase"/>
</dbReference>
<dbReference type="PANTHER" id="PTHR30523:SF6">
    <property type="entry name" value="PHOSPHOENOLPYRUVATE CARBOXYLASE"/>
    <property type="match status" value="1"/>
</dbReference>
<evidence type="ECO:0000256" key="1">
    <source>
        <dbReference type="ARBA" id="ARBA00001946"/>
    </source>
</evidence>
<comment type="cofactor">
    <cofactor evidence="1 10">
        <name>Mg(2+)</name>
        <dbReference type="ChEBI" id="CHEBI:18420"/>
    </cofactor>
</comment>
<sequence>MSSGPSHNAVLRQEINELGELLGDILRQLAGEEQFQIVEKVRHLARRRREGDRAAEKELATLLAELEEETLRVVIRAFSIFLDLSNLAEDRQRVRVLRRRVLQDDQQAYGESIVDAVTQLAASGASAGDMQRLLDQTAIELVFTAHPTEAKRRSVRSKLRAIRESLDIPAEPMSPREQEQRLLKIQAELAKLWMTDVIRPSRPTVLQEVQRGLSIRHVLWETTPRIFDELRQALRKVYPDVAFRLRHCITFGSWIGGDRDGHPGVTTAITEQTFTWLRLAAIDLHQDSARKLARSLSLSNRQANLGEELPKRLQEAIARWPQLESILEEVSPYEIPRCWLSVIDWRLEQTKACDLSDADTPLGAYASAAELADDVSVLHASLSSLASGALLSKDLADWLDRIGVFGFHLAKLDVRQHSQRFDAVIQEVQKQADAGQAAAEESESDRCKRLVDGLANPLAIDFSSLSSDSQETWALFRLLQRVRRKYGPDALGGIVISMATAPSDVLGVLWLWRQTSPSDDRALQNCPPIMPLFETISDLKQAPESLEALLGIASYREILREQGDRQTIMLGYSDSTKDGGYLSACWSLYRCQQKLYAIAAQAGVKLTFFHGRGGSLGRGGGPAARSILSLPSATFHGSLRLTEQGEVLAERYDEPAIAHRHLEQVLWSCLLAAGLPRPAVSPAWQDLLQSLADSSLTAYREFTGLPGFVSFFRKATPIAQIEQLPIGSRPSRRQGGMEIRDLRAIPWVFSWTQARCLVPAWYGLGSAIESACADPAQLALLRTMYQEWPFFQATIDNAELALSKSDLAIAQLYAQLAQDSKALISIGDAIAQEFAAARRAVLLVNGQEQLLDGTPWLQESIQARNRYIDPLNLIQIELLRRRRDDQNERTPEKQEELDHLLALTIKGLAAGMRTTG</sequence>
<evidence type="ECO:0000256" key="5">
    <source>
        <dbReference type="ARBA" id="ARBA00022419"/>
    </source>
</evidence>
<keyword evidence="14" id="KW-1185">Reference proteome</keyword>
<evidence type="ECO:0000256" key="4">
    <source>
        <dbReference type="ARBA" id="ARBA00012305"/>
    </source>
</evidence>
<dbReference type="PROSITE" id="PS00393">
    <property type="entry name" value="PEPCASE_2"/>
    <property type="match status" value="1"/>
</dbReference>
<dbReference type="InterPro" id="IPR015813">
    <property type="entry name" value="Pyrv/PenolPyrv_kinase-like_dom"/>
</dbReference>